<reference evidence="2 3" key="1">
    <citation type="submission" date="2018-10" db="EMBL/GenBank/DDBJ databases">
        <authorList>
            <person name="Criscuolo A."/>
        </authorList>
    </citation>
    <scope>NUCLEOTIDE SEQUENCE [LARGE SCALE GENOMIC DNA]</scope>
    <source>
        <strain evidence="2">DnA1</strain>
    </source>
</reference>
<dbReference type="RefSeq" id="WP_124081266.1">
    <property type="nucleotide sequence ID" value="NZ_UWPJ01000029.1"/>
</dbReference>
<organism evidence="2 3">
    <name type="scientific">Pigmentiphaga humi</name>
    <dbReference type="NCBI Taxonomy" id="2478468"/>
    <lineage>
        <taxon>Bacteria</taxon>
        <taxon>Pseudomonadati</taxon>
        <taxon>Pseudomonadota</taxon>
        <taxon>Betaproteobacteria</taxon>
        <taxon>Burkholderiales</taxon>
        <taxon>Alcaligenaceae</taxon>
        <taxon>Pigmentiphaga</taxon>
    </lineage>
</organism>
<dbReference type="Pfam" id="PF03401">
    <property type="entry name" value="TctC"/>
    <property type="match status" value="1"/>
</dbReference>
<keyword evidence="2" id="KW-0675">Receptor</keyword>
<dbReference type="PANTHER" id="PTHR42928:SF5">
    <property type="entry name" value="BLR1237 PROTEIN"/>
    <property type="match status" value="1"/>
</dbReference>
<evidence type="ECO:0000256" key="1">
    <source>
        <dbReference type="ARBA" id="ARBA00006987"/>
    </source>
</evidence>
<dbReference type="SUPFAM" id="SSF53850">
    <property type="entry name" value="Periplasmic binding protein-like II"/>
    <property type="match status" value="1"/>
</dbReference>
<evidence type="ECO:0000313" key="3">
    <source>
        <dbReference type="Proteomes" id="UP000277294"/>
    </source>
</evidence>
<dbReference type="InterPro" id="IPR005064">
    <property type="entry name" value="BUG"/>
</dbReference>
<dbReference type="PROSITE" id="PS51318">
    <property type="entry name" value="TAT"/>
    <property type="match status" value="1"/>
</dbReference>
<dbReference type="AlphaFoldDB" id="A0A3P4B5T6"/>
<dbReference type="Gene3D" id="3.40.190.10">
    <property type="entry name" value="Periplasmic binding protein-like II"/>
    <property type="match status" value="1"/>
</dbReference>
<evidence type="ECO:0000313" key="2">
    <source>
        <dbReference type="EMBL" id="VCU71673.1"/>
    </source>
</evidence>
<dbReference type="InterPro" id="IPR006311">
    <property type="entry name" value="TAT_signal"/>
</dbReference>
<dbReference type="CDD" id="cd07012">
    <property type="entry name" value="PBP2_Bug_TTT"/>
    <property type="match status" value="1"/>
</dbReference>
<name>A0A3P4B5T6_9BURK</name>
<accession>A0A3P4B5T6</accession>
<dbReference type="OrthoDB" id="5171643at2"/>
<proteinExistence type="inferred from homology"/>
<comment type="similarity">
    <text evidence="1">Belongs to the UPF0065 (bug) family.</text>
</comment>
<dbReference type="EMBL" id="UWPJ01000029">
    <property type="protein sequence ID" value="VCU71673.1"/>
    <property type="molecule type" value="Genomic_DNA"/>
</dbReference>
<keyword evidence="3" id="KW-1185">Reference proteome</keyword>
<protein>
    <submittedName>
        <fullName evidence="2">Tripartite tricarboxylate transporter family receptor</fullName>
    </submittedName>
</protein>
<dbReference type="Gene3D" id="3.40.190.150">
    <property type="entry name" value="Bordetella uptake gene, domain 1"/>
    <property type="match status" value="1"/>
</dbReference>
<dbReference type="PIRSF" id="PIRSF017082">
    <property type="entry name" value="YflP"/>
    <property type="match status" value="1"/>
</dbReference>
<dbReference type="Proteomes" id="UP000277294">
    <property type="component" value="Unassembled WGS sequence"/>
</dbReference>
<gene>
    <name evidence="2" type="ORF">PIGHUM_03760</name>
</gene>
<dbReference type="InterPro" id="IPR042100">
    <property type="entry name" value="Bug_dom1"/>
</dbReference>
<sequence length="323" mass="34009">MSRRDFLRSSAILALAPMAASGAPAPYPSRPVRLVVPFAPGGGSDAVARMVGPLLTERLGQSVVVDYKGGASGRIAGSLVSRADPDGYTLLLSNPSPMTIGPMLAASAPYDPMRDFKHIALLGTFANAVFVRADHPAKTMREFLDLAGTKANQLTYASAGVGSIGHLTGELLREKAGVSMLHVPYRGTGPALIGLLAGNVDAILTGLPVAESNMKEGKIRLLAVASKRRLEEYPDTPTLAEIVPGVEGEVWSGISAPADTPASICSHLEREATTAMRQPDIRKRFADVGLTTSGIGQAEFTRYVAEDIARWGPVVKALNLKDN</sequence>
<dbReference type="PANTHER" id="PTHR42928">
    <property type="entry name" value="TRICARBOXYLATE-BINDING PROTEIN"/>
    <property type="match status" value="1"/>
</dbReference>